<name>A0A444JF68_9BACT</name>
<dbReference type="PANTHER" id="PTHR43852:SF2">
    <property type="entry name" value="PROTEIN ADENYLYLTRANSFERASE MNTA"/>
    <property type="match status" value="1"/>
</dbReference>
<dbReference type="Gene3D" id="3.30.460.10">
    <property type="entry name" value="Beta Polymerase, domain 2"/>
    <property type="match status" value="1"/>
</dbReference>
<dbReference type="Pfam" id="PF18765">
    <property type="entry name" value="Polbeta"/>
    <property type="match status" value="1"/>
</dbReference>
<dbReference type="Proteomes" id="UP000288892">
    <property type="component" value="Unassembled WGS sequence"/>
</dbReference>
<dbReference type="InterPro" id="IPR043519">
    <property type="entry name" value="NT_sf"/>
</dbReference>
<dbReference type="SUPFAM" id="SSF81301">
    <property type="entry name" value="Nucleotidyltransferase"/>
    <property type="match status" value="1"/>
</dbReference>
<feature type="domain" description="Polymerase beta nucleotidyltransferase" evidence="1">
    <location>
        <begin position="13"/>
        <end position="101"/>
    </location>
</feature>
<proteinExistence type="predicted"/>
<protein>
    <submittedName>
        <fullName evidence="2">Nucleotidyltransferase domain-containing protein</fullName>
    </submittedName>
</protein>
<comment type="caution">
    <text evidence="2">The sequence shown here is derived from an EMBL/GenBank/DDBJ whole genome shotgun (WGS) entry which is preliminary data.</text>
</comment>
<sequence>MNISKSRKEFIKEQIRNTLCHEKEIQKIVLFGSFLHSDQPNDVDIAVFQNSDKKYLPLALKYRRLVREVSKILPVDVLPLKAAAKGAFLREIEAGEIIYER</sequence>
<evidence type="ECO:0000313" key="3">
    <source>
        <dbReference type="Proteomes" id="UP000288892"/>
    </source>
</evidence>
<dbReference type="PANTHER" id="PTHR43852">
    <property type="entry name" value="NUCLEOTIDYLTRANSFERASE"/>
    <property type="match status" value="1"/>
</dbReference>
<accession>A0A444JF68</accession>
<dbReference type="InterPro" id="IPR041633">
    <property type="entry name" value="Polbeta"/>
</dbReference>
<organism evidence="2 3">
    <name type="scientific">Candidatus Electrothrix marina</name>
    <dbReference type="NCBI Taxonomy" id="1859130"/>
    <lineage>
        <taxon>Bacteria</taxon>
        <taxon>Pseudomonadati</taxon>
        <taxon>Thermodesulfobacteriota</taxon>
        <taxon>Desulfobulbia</taxon>
        <taxon>Desulfobulbales</taxon>
        <taxon>Desulfobulbaceae</taxon>
        <taxon>Candidatus Electrothrix</taxon>
    </lineage>
</organism>
<dbReference type="GO" id="GO:0016740">
    <property type="term" value="F:transferase activity"/>
    <property type="evidence" value="ECO:0007669"/>
    <property type="project" value="UniProtKB-KW"/>
</dbReference>
<dbReference type="EMBL" id="MTKS01000089">
    <property type="protein sequence ID" value="RWX51734.1"/>
    <property type="molecule type" value="Genomic_DNA"/>
</dbReference>
<dbReference type="AlphaFoldDB" id="A0A444JF68"/>
<dbReference type="InterPro" id="IPR052930">
    <property type="entry name" value="TA_antitoxin_MntA"/>
</dbReference>
<keyword evidence="3" id="KW-1185">Reference proteome</keyword>
<evidence type="ECO:0000313" key="2">
    <source>
        <dbReference type="EMBL" id="RWX51734.1"/>
    </source>
</evidence>
<keyword evidence="2" id="KW-0808">Transferase</keyword>
<evidence type="ECO:0000259" key="1">
    <source>
        <dbReference type="Pfam" id="PF18765"/>
    </source>
</evidence>
<reference evidence="2 3" key="1">
    <citation type="submission" date="2017-01" db="EMBL/GenBank/DDBJ databases">
        <title>The cable genome- insights into the physiology and evolution of filamentous bacteria capable of sulfide oxidation via long distance electron transfer.</title>
        <authorList>
            <person name="Schreiber L."/>
            <person name="Bjerg J.T."/>
            <person name="Boggild A."/>
            <person name="Van De Vossenberg J."/>
            <person name="Meysman F."/>
            <person name="Nielsen L.P."/>
            <person name="Schramm A."/>
            <person name="Kjeldsen K.U."/>
        </authorList>
    </citation>
    <scope>NUCLEOTIDE SEQUENCE [LARGE SCALE GENOMIC DNA]</scope>
    <source>
        <strain evidence="2">A5</strain>
    </source>
</reference>
<dbReference type="CDD" id="cd05403">
    <property type="entry name" value="NT_KNTase_like"/>
    <property type="match status" value="1"/>
</dbReference>
<gene>
    <name evidence="2" type="ORF">VU01_10895</name>
</gene>